<comment type="caution">
    <text evidence="2">The sequence shown here is derived from an EMBL/GenBank/DDBJ whole genome shotgun (WGS) entry which is preliminary data.</text>
</comment>
<sequence>MVDAVTGTSTVATLQIANASAQIAATTNTIASQIDAAQSNAGQINTGSPPSAVFGSSAVSAPPVTGTQPSNAAAQVFQALQTPPAVGTSATAQSVSRSPAYDVSYQPSSPAADGQGLVARPNENPVQQTVEVATATNAFAANVQSLQTTNQINHRILDVTT</sequence>
<dbReference type="Proteomes" id="UP000646365">
    <property type="component" value="Unassembled WGS sequence"/>
</dbReference>
<protein>
    <submittedName>
        <fullName evidence="2">Uncharacterized protein</fullName>
    </submittedName>
</protein>
<proteinExistence type="predicted"/>
<reference evidence="2" key="2">
    <citation type="submission" date="2020-09" db="EMBL/GenBank/DDBJ databases">
        <authorList>
            <person name="Sun Q."/>
            <person name="Zhou Y."/>
        </authorList>
    </citation>
    <scope>NUCLEOTIDE SEQUENCE</scope>
    <source>
        <strain evidence="2">CGMCC 1.15725</strain>
    </source>
</reference>
<name>A0A8J3E5N6_9PROT</name>
<evidence type="ECO:0000256" key="1">
    <source>
        <dbReference type="SAM" id="MobiDB-lite"/>
    </source>
</evidence>
<dbReference type="EMBL" id="BMJQ01000014">
    <property type="protein sequence ID" value="GGF36653.1"/>
    <property type="molecule type" value="Genomic_DNA"/>
</dbReference>
<dbReference type="RefSeq" id="WP_189050689.1">
    <property type="nucleotide sequence ID" value="NZ_BMJQ01000014.1"/>
</dbReference>
<keyword evidence="3" id="KW-1185">Reference proteome</keyword>
<dbReference type="AlphaFoldDB" id="A0A8J3E5N6"/>
<gene>
    <name evidence="2" type="ORF">GCM10011611_48920</name>
</gene>
<feature type="region of interest" description="Disordered" evidence="1">
    <location>
        <begin position="91"/>
        <end position="115"/>
    </location>
</feature>
<organism evidence="2 3">
    <name type="scientific">Aliidongia dinghuensis</name>
    <dbReference type="NCBI Taxonomy" id="1867774"/>
    <lineage>
        <taxon>Bacteria</taxon>
        <taxon>Pseudomonadati</taxon>
        <taxon>Pseudomonadota</taxon>
        <taxon>Alphaproteobacteria</taxon>
        <taxon>Rhodospirillales</taxon>
        <taxon>Dongiaceae</taxon>
        <taxon>Aliidongia</taxon>
    </lineage>
</organism>
<evidence type="ECO:0000313" key="2">
    <source>
        <dbReference type="EMBL" id="GGF36653.1"/>
    </source>
</evidence>
<accession>A0A8J3E5N6</accession>
<evidence type="ECO:0000313" key="3">
    <source>
        <dbReference type="Proteomes" id="UP000646365"/>
    </source>
</evidence>
<reference evidence="2" key="1">
    <citation type="journal article" date="2014" name="Int. J. Syst. Evol. Microbiol.">
        <title>Complete genome sequence of Corynebacterium casei LMG S-19264T (=DSM 44701T), isolated from a smear-ripened cheese.</title>
        <authorList>
            <consortium name="US DOE Joint Genome Institute (JGI-PGF)"/>
            <person name="Walter F."/>
            <person name="Albersmeier A."/>
            <person name="Kalinowski J."/>
            <person name="Ruckert C."/>
        </authorList>
    </citation>
    <scope>NUCLEOTIDE SEQUENCE</scope>
    <source>
        <strain evidence="2">CGMCC 1.15725</strain>
    </source>
</reference>